<keyword evidence="4" id="KW-0175">Coiled coil</keyword>
<feature type="domain" description="Type I restriction modification DNA specificity" evidence="5">
    <location>
        <begin position="8"/>
        <end position="157"/>
    </location>
</feature>
<proteinExistence type="inferred from homology"/>
<keyword evidence="2" id="KW-0680">Restriction system</keyword>
<protein>
    <submittedName>
        <fullName evidence="6">Type I restriction enzyme S subunit</fullName>
        <ecNumber evidence="6">3.1.21.3</ecNumber>
    </submittedName>
</protein>
<evidence type="ECO:0000313" key="7">
    <source>
        <dbReference type="Proteomes" id="UP000604066"/>
    </source>
</evidence>
<dbReference type="Gene3D" id="1.10.287.1120">
    <property type="entry name" value="Bipartite methylase S protein"/>
    <property type="match status" value="1"/>
</dbReference>
<dbReference type="PANTHER" id="PTHR30408:SF12">
    <property type="entry name" value="TYPE I RESTRICTION ENZYME MJAVIII SPECIFICITY SUBUNIT"/>
    <property type="match status" value="1"/>
</dbReference>
<evidence type="ECO:0000256" key="4">
    <source>
        <dbReference type="SAM" id="Coils"/>
    </source>
</evidence>
<dbReference type="RefSeq" id="WP_028053070.1">
    <property type="nucleotide sequence ID" value="NZ_JACCBS010000001.1"/>
</dbReference>
<dbReference type="Proteomes" id="UP000604066">
    <property type="component" value="Unassembled WGS sequence"/>
</dbReference>
<comment type="similarity">
    <text evidence="1">Belongs to the type-I restriction system S methylase family.</text>
</comment>
<sequence>MNEELKVPEGWKRVKLGDVSSIKTGNSNVQDAVENGMYPLFDRSGEVKLINNYIFDCEAVILPGEGVEFVPKYFDGKFNLHQRTYAIFDLEKEVNGKYLYYTIFYYRGYFSKNAVGSTVKSLRLPIIRDFKLILPTLSEQQKIAEILETVDNAIEKTDAIIEKYKRLKQGLMQELLTKGIEENWQVRDEKTHKFKDSPLGRIPEEWEVVKLGELVDSSAGGTPSREKPEFYGGNIRWLKSGEINKKYIFDTEEKITKKGLRFSNAKIVRANTVVVAMYGATAGQVGIIKNNMATNQAVLALKIPNENLLYNEFLFYVLTNFMQRTLSNLQGSGQPNLSKIIIDSSIFILPPLPEQQRIAAVLSQIDEAIEKEQAYKEKLERIKKGLMEDLLTGRVRVNSLL</sequence>
<feature type="domain" description="Type I restriction modification DNA specificity" evidence="5">
    <location>
        <begin position="203"/>
        <end position="381"/>
    </location>
</feature>
<keyword evidence="7" id="KW-1185">Reference proteome</keyword>
<dbReference type="EC" id="3.1.21.3" evidence="6"/>
<organism evidence="6 7">
    <name type="scientific">Carboxydothermus ferrireducens DSM 11255</name>
    <dbReference type="NCBI Taxonomy" id="1119529"/>
    <lineage>
        <taxon>Bacteria</taxon>
        <taxon>Bacillati</taxon>
        <taxon>Bacillota</taxon>
        <taxon>Clostridia</taxon>
        <taxon>Thermoanaerobacterales</taxon>
        <taxon>Thermoanaerobacteraceae</taxon>
        <taxon>Carboxydothermus</taxon>
    </lineage>
</organism>
<dbReference type="InterPro" id="IPR000055">
    <property type="entry name" value="Restrct_endonuc_typeI_TRD"/>
</dbReference>
<gene>
    <name evidence="6" type="ORF">HDG70_000436</name>
</gene>
<comment type="caution">
    <text evidence="6">The sequence shown here is derived from an EMBL/GenBank/DDBJ whole genome shotgun (WGS) entry which is preliminary data.</text>
</comment>
<evidence type="ECO:0000256" key="1">
    <source>
        <dbReference type="ARBA" id="ARBA00010923"/>
    </source>
</evidence>
<evidence type="ECO:0000256" key="2">
    <source>
        <dbReference type="ARBA" id="ARBA00022747"/>
    </source>
</evidence>
<evidence type="ECO:0000259" key="5">
    <source>
        <dbReference type="Pfam" id="PF01420"/>
    </source>
</evidence>
<keyword evidence="6" id="KW-0378">Hydrolase</keyword>
<dbReference type="CDD" id="cd17515">
    <property type="entry name" value="RMtype1_S_MjaORF132P_Sau1132ORF3780P-TRD1-CR1_like"/>
    <property type="match status" value="1"/>
</dbReference>
<dbReference type="SUPFAM" id="SSF116734">
    <property type="entry name" value="DNA methylase specificity domain"/>
    <property type="match status" value="2"/>
</dbReference>
<keyword evidence="3" id="KW-0238">DNA-binding</keyword>
<dbReference type="EMBL" id="JACCBS010000001">
    <property type="protein sequence ID" value="NYE56730.1"/>
    <property type="molecule type" value="Genomic_DNA"/>
</dbReference>
<dbReference type="Pfam" id="PF01420">
    <property type="entry name" value="Methylase_S"/>
    <property type="match status" value="2"/>
</dbReference>
<dbReference type="GO" id="GO:0009035">
    <property type="term" value="F:type I site-specific deoxyribonuclease activity"/>
    <property type="evidence" value="ECO:0007669"/>
    <property type="project" value="UniProtKB-EC"/>
</dbReference>
<dbReference type="InterPro" id="IPR052021">
    <property type="entry name" value="Type-I_RS_S_subunit"/>
</dbReference>
<feature type="coiled-coil region" evidence="4">
    <location>
        <begin position="358"/>
        <end position="389"/>
    </location>
</feature>
<name>A0ABX2R6N6_9THEO</name>
<dbReference type="InterPro" id="IPR044946">
    <property type="entry name" value="Restrct_endonuc_typeI_TRD_sf"/>
</dbReference>
<accession>A0ABX2R6N6</accession>
<dbReference type="Gene3D" id="3.90.220.20">
    <property type="entry name" value="DNA methylase specificity domains"/>
    <property type="match status" value="2"/>
</dbReference>
<evidence type="ECO:0000313" key="6">
    <source>
        <dbReference type="EMBL" id="NYE56730.1"/>
    </source>
</evidence>
<reference evidence="6 7" key="1">
    <citation type="submission" date="2020-07" db="EMBL/GenBank/DDBJ databases">
        <title>Genomic Encyclopedia of Type Strains, Phase III (KMG-III): the genomes of soil and plant-associated and newly described type strains.</title>
        <authorList>
            <person name="Whitman W."/>
        </authorList>
    </citation>
    <scope>NUCLEOTIDE SEQUENCE [LARGE SCALE GENOMIC DNA]</scope>
    <source>
        <strain evidence="6 7">DSM 11255</strain>
    </source>
</reference>
<evidence type="ECO:0000256" key="3">
    <source>
        <dbReference type="ARBA" id="ARBA00023125"/>
    </source>
</evidence>
<dbReference type="PANTHER" id="PTHR30408">
    <property type="entry name" value="TYPE-1 RESTRICTION ENZYME ECOKI SPECIFICITY PROTEIN"/>
    <property type="match status" value="1"/>
</dbReference>